<name>A0AAF0H8T1_9HYPH</name>
<dbReference type="AlphaFoldDB" id="A0AAF0H8T1"/>
<sequence>MTRKPEIERDVKAQIDNLLELSGKKFQEGDLAESVQVGLQAWKLIPEPKETWDYYPQSLSAGFVQDYVDLGDKDNASKWIDIMAKMYGDPNHEDHLVLMTEGEAMYKLGDKERAYYVFSRIYEFFGKQGFAGKQKQYLDFFLNEKRNSE</sequence>
<dbReference type="RefSeq" id="WP_137393684.1">
    <property type="nucleotide sequence ID" value="NZ_CP124733.1"/>
</dbReference>
<protein>
    <recommendedName>
        <fullName evidence="3">Tetratricopeptide repeat protein</fullName>
    </recommendedName>
</protein>
<organism evidence="1 2">
    <name type="scientific">Agrobacterium larrymoorei</name>
    <dbReference type="NCBI Taxonomy" id="160699"/>
    <lineage>
        <taxon>Bacteria</taxon>
        <taxon>Pseudomonadati</taxon>
        <taxon>Pseudomonadota</taxon>
        <taxon>Alphaproteobacteria</taxon>
        <taxon>Hyphomicrobiales</taxon>
        <taxon>Rhizobiaceae</taxon>
        <taxon>Rhizobium/Agrobacterium group</taxon>
        <taxon>Agrobacterium</taxon>
    </lineage>
</organism>
<accession>A0AAF0H8T1</accession>
<gene>
    <name evidence="1" type="ORF">CFBP5477_003165</name>
</gene>
<evidence type="ECO:0000313" key="1">
    <source>
        <dbReference type="EMBL" id="WHA41648.1"/>
    </source>
</evidence>
<reference evidence="1" key="1">
    <citation type="submission" date="2023-05" db="EMBL/GenBank/DDBJ databases">
        <title>Complete genome sequence of Agrobacterium larrymoorei CFBP5477.</title>
        <authorList>
            <person name="Yen H.-C."/>
            <person name="Chou L."/>
            <person name="Lin Y.-C."/>
            <person name="Lai E.-M."/>
            <person name="Kuo C.-H."/>
        </authorList>
    </citation>
    <scope>NUCLEOTIDE SEQUENCE</scope>
    <source>
        <strain evidence="1">CFBP5477</strain>
    </source>
</reference>
<dbReference type="EMBL" id="CP124733">
    <property type="protein sequence ID" value="WHA41648.1"/>
    <property type="molecule type" value="Genomic_DNA"/>
</dbReference>
<dbReference type="Proteomes" id="UP000298664">
    <property type="component" value="Chromosome Circular"/>
</dbReference>
<evidence type="ECO:0000313" key="2">
    <source>
        <dbReference type="Proteomes" id="UP000298664"/>
    </source>
</evidence>
<proteinExistence type="predicted"/>
<evidence type="ECO:0008006" key="3">
    <source>
        <dbReference type="Google" id="ProtNLM"/>
    </source>
</evidence>